<feature type="compositionally biased region" description="Basic and acidic residues" evidence="1">
    <location>
        <begin position="455"/>
        <end position="465"/>
    </location>
</feature>
<dbReference type="SMART" id="SM00240">
    <property type="entry name" value="FHA"/>
    <property type="match status" value="1"/>
</dbReference>
<feature type="region of interest" description="Disordered" evidence="1">
    <location>
        <begin position="417"/>
        <end position="520"/>
    </location>
</feature>
<reference evidence="3 4" key="1">
    <citation type="submission" date="2016-03" db="EMBL/GenBank/DDBJ databases">
        <authorList>
            <person name="Ploux O."/>
        </authorList>
    </citation>
    <scope>NUCLEOTIDE SEQUENCE [LARGE SCALE GENOMIC DNA]</scope>
    <source>
        <strain evidence="3 4">R0</strain>
    </source>
</reference>
<gene>
    <name evidence="3" type="ORF">AZI86_10325</name>
</gene>
<dbReference type="CDD" id="cd00060">
    <property type="entry name" value="FHA"/>
    <property type="match status" value="1"/>
</dbReference>
<organism evidence="3 4">
    <name type="scientific">Bdellovibrio bacteriovorus</name>
    <dbReference type="NCBI Taxonomy" id="959"/>
    <lineage>
        <taxon>Bacteria</taxon>
        <taxon>Pseudomonadati</taxon>
        <taxon>Bdellovibrionota</taxon>
        <taxon>Bdellovibrionia</taxon>
        <taxon>Bdellovibrionales</taxon>
        <taxon>Pseudobdellovibrionaceae</taxon>
        <taxon>Bdellovibrio</taxon>
    </lineage>
</organism>
<feature type="compositionally biased region" description="Pro residues" evidence="1">
    <location>
        <begin position="425"/>
        <end position="450"/>
    </location>
</feature>
<evidence type="ECO:0000313" key="4">
    <source>
        <dbReference type="Proteomes" id="UP000075320"/>
    </source>
</evidence>
<dbReference type="InterPro" id="IPR008984">
    <property type="entry name" value="SMAD_FHA_dom_sf"/>
</dbReference>
<evidence type="ECO:0000259" key="2">
    <source>
        <dbReference type="PROSITE" id="PS50006"/>
    </source>
</evidence>
<dbReference type="Pfam" id="PF00498">
    <property type="entry name" value="FHA"/>
    <property type="match status" value="1"/>
</dbReference>
<feature type="domain" description="FHA" evidence="2">
    <location>
        <begin position="26"/>
        <end position="75"/>
    </location>
</feature>
<keyword evidence="4" id="KW-1185">Reference proteome</keyword>
<proteinExistence type="predicted"/>
<dbReference type="PROSITE" id="PS50006">
    <property type="entry name" value="FHA_DOMAIN"/>
    <property type="match status" value="1"/>
</dbReference>
<dbReference type="AlphaFoldDB" id="A0A150WSG2"/>
<dbReference type="EMBL" id="LUKE01000001">
    <property type="protein sequence ID" value="KYG67380.1"/>
    <property type="molecule type" value="Genomic_DNA"/>
</dbReference>
<dbReference type="InterPro" id="IPR049806">
    <property type="entry name" value="MasK-like_C"/>
</dbReference>
<protein>
    <recommendedName>
        <fullName evidence="2">FHA domain-containing protein</fullName>
    </recommendedName>
</protein>
<name>A0A150WSG2_BDEBC</name>
<dbReference type="Proteomes" id="UP000075320">
    <property type="component" value="Unassembled WGS sequence"/>
</dbReference>
<dbReference type="InterPro" id="IPR000253">
    <property type="entry name" value="FHA_dom"/>
</dbReference>
<accession>A0A150WSG2</accession>
<dbReference type="RefSeq" id="WP_061834955.1">
    <property type="nucleotide sequence ID" value="NZ_LUKE01000001.1"/>
</dbReference>
<feature type="region of interest" description="Disordered" evidence="1">
    <location>
        <begin position="119"/>
        <end position="142"/>
    </location>
</feature>
<evidence type="ECO:0000256" key="1">
    <source>
        <dbReference type="SAM" id="MobiDB-lite"/>
    </source>
</evidence>
<dbReference type="NCBIfam" id="NF033768">
    <property type="entry name" value="myxo_SS_tail"/>
    <property type="match status" value="1"/>
</dbReference>
<dbReference type="OrthoDB" id="5287464at2"/>
<dbReference type="SUPFAM" id="SSF49879">
    <property type="entry name" value="SMAD/FHA domain"/>
    <property type="match status" value="1"/>
</dbReference>
<sequence>MRSPLIFRIFKNNQLVGVKQFDQDQIVIGHNAEVHLDLDSDQVSPIHCLVELRDNGYYVCDLGSSSGTFKNGQAVLDEMISSGDEINVGPFKIVFFVGVPKPKVVPTVAAAAITTPAATGAEAPAPAPTPVATPTPPPAPSESVFVEYEEPVKPPASVPMPPPATVKVEEIKVVPVPVAVPAEIPKIEEKPVIAKAPVRPEIRAERGSFKKQKKVKTFAPPSEVQDLKRYLKPGKGATLEVIVAWKERVLTTYHYRSGKKTVRINGGAEDDISIPHGLVPKNFPLLDLTAGVKVSTSTEMDVVMMTGNTEQSIDDMARSGKAQRGNVGWNIRIDQGDMLCINLPGGNITLYLRYVPPAPVVPMLPPLMLSGSEMMGVVIAIVMVSLLALYISATTPKDWQENKQEDVQRIAQVVFNKPPVQNTPVPTPPPPTPPAPTPTPTPPPPTPSPTPKKVVVADKTQEAQKKGPNVKTETKTQVAARASEVAPKPNAKDRTKKFTSTRQGGAIKTGETAGANAASSNKDLSKVGLFSAFGGGGARANIDKAYTGAGEVLGMADKATGTSGFNENRAGDDLGSKFKDAGAGGKGTATQGIAGVGTKGRGSGQSAYGAADGFGSKSTVAIEGGGFEESFDGTIDKEAIRRVIRAKLHEVKSCYERVLNTLEKGRKLEGKIVLGWEIVTNGVAKNVKVKSSNLGNTQVENCIRDRLASWTFPDPPPGLTAVVEAYPFVLNQSN</sequence>
<dbReference type="Gene3D" id="2.60.200.20">
    <property type="match status" value="1"/>
</dbReference>
<evidence type="ECO:0000313" key="3">
    <source>
        <dbReference type="EMBL" id="KYG67380.1"/>
    </source>
</evidence>
<feature type="compositionally biased region" description="Pro residues" evidence="1">
    <location>
        <begin position="125"/>
        <end position="140"/>
    </location>
</feature>
<comment type="caution">
    <text evidence="3">The sequence shown here is derived from an EMBL/GenBank/DDBJ whole genome shotgun (WGS) entry which is preliminary data.</text>
</comment>